<dbReference type="InterPro" id="IPR018247">
    <property type="entry name" value="EF_Hand_1_Ca_BS"/>
</dbReference>
<dbReference type="Gene3D" id="1.10.238.10">
    <property type="entry name" value="EF-hand"/>
    <property type="match status" value="1"/>
</dbReference>
<evidence type="ECO:0000256" key="4">
    <source>
        <dbReference type="SAM" id="MobiDB-lite"/>
    </source>
</evidence>
<dbReference type="PANTHER" id="PTHR13025:SF6">
    <property type="entry name" value="EF-HAND DOMAIN-CONTAINING PROTEIN-RELATED"/>
    <property type="match status" value="1"/>
</dbReference>
<accession>A0A1X7U6U4</accession>
<reference evidence="6" key="1">
    <citation type="submission" date="2017-05" db="UniProtKB">
        <authorList>
            <consortium name="EnsemblMetazoa"/>
        </authorList>
    </citation>
    <scope>IDENTIFICATION</scope>
</reference>
<keyword evidence="1" id="KW-0479">Metal-binding</keyword>
<keyword evidence="3" id="KW-0106">Calcium</keyword>
<dbReference type="SMART" id="SM00054">
    <property type="entry name" value="EFh"/>
    <property type="match status" value="2"/>
</dbReference>
<dbReference type="FunFam" id="1.10.238.10:FF:000112">
    <property type="entry name" value="EF-hand domain family, member D2"/>
    <property type="match status" value="1"/>
</dbReference>
<feature type="domain" description="EF-hand" evidence="5">
    <location>
        <begin position="80"/>
        <end position="115"/>
    </location>
</feature>
<evidence type="ECO:0000256" key="2">
    <source>
        <dbReference type="ARBA" id="ARBA00022737"/>
    </source>
</evidence>
<dbReference type="OrthoDB" id="6572480at2759"/>
<name>A0A1X7U6U4_AMPQE</name>
<evidence type="ECO:0000256" key="3">
    <source>
        <dbReference type="ARBA" id="ARBA00022837"/>
    </source>
</evidence>
<dbReference type="eggNOG" id="KOG0041">
    <property type="taxonomic scope" value="Eukaryota"/>
</dbReference>
<dbReference type="Pfam" id="PF21008">
    <property type="entry name" value="AIF-1"/>
    <property type="match status" value="1"/>
</dbReference>
<evidence type="ECO:0000259" key="5">
    <source>
        <dbReference type="PROSITE" id="PS50222"/>
    </source>
</evidence>
<dbReference type="PANTHER" id="PTHR13025">
    <property type="entry name" value="EF-HAND DOMAIN-CONTAINING PROTEIN D"/>
    <property type="match status" value="1"/>
</dbReference>
<feature type="domain" description="EF-hand" evidence="5">
    <location>
        <begin position="116"/>
        <end position="151"/>
    </location>
</feature>
<dbReference type="InParanoid" id="A0A1X7U6U4"/>
<evidence type="ECO:0000256" key="1">
    <source>
        <dbReference type="ARBA" id="ARBA00022723"/>
    </source>
</evidence>
<dbReference type="PROSITE" id="PS50222">
    <property type="entry name" value="EF_HAND_2"/>
    <property type="match status" value="2"/>
</dbReference>
<sequence length="225" mass="25778">MDLRIMHAASLSRGQTQFLLEFAAMPPNKWVCRYTATSLEMAESELASKLNRQQQINDGEVKAAKVSQSVYAEFKEFSIQEIKEYRKIFVKYDVDKSGFIDFMELKLMMEKLGEPQTHLGLKAMIKEVDEDHDNQISFREFMLIFKKARDGTLEVDGLKAIAGSCDVAAEGVKGAKSFFEAKVNEQARGAKFEKEIKEEQEKKKKEAEEAAERKKAFKEKASMWH</sequence>
<organism evidence="6">
    <name type="scientific">Amphimedon queenslandica</name>
    <name type="common">Sponge</name>
    <dbReference type="NCBI Taxonomy" id="400682"/>
    <lineage>
        <taxon>Eukaryota</taxon>
        <taxon>Metazoa</taxon>
        <taxon>Porifera</taxon>
        <taxon>Demospongiae</taxon>
        <taxon>Heteroscleromorpha</taxon>
        <taxon>Haplosclerida</taxon>
        <taxon>Niphatidae</taxon>
        <taxon>Amphimedon</taxon>
    </lineage>
</organism>
<dbReference type="AlphaFoldDB" id="A0A1X7U6U4"/>
<dbReference type="InterPro" id="IPR002048">
    <property type="entry name" value="EF_hand_dom"/>
</dbReference>
<dbReference type="InterPro" id="IPR011992">
    <property type="entry name" value="EF-hand-dom_pair"/>
</dbReference>
<dbReference type="InterPro" id="IPR049025">
    <property type="entry name" value="AIF-1_EF_pair"/>
</dbReference>
<dbReference type="EnsemblMetazoa" id="Aqu2.1.23485_001">
    <property type="protein sequence ID" value="Aqu2.1.23485_001"/>
    <property type="gene ID" value="Aqu2.1.23485"/>
</dbReference>
<dbReference type="SUPFAM" id="SSF47473">
    <property type="entry name" value="EF-hand"/>
    <property type="match status" value="1"/>
</dbReference>
<dbReference type="InterPro" id="IPR040365">
    <property type="entry name" value="EFHD1/2"/>
</dbReference>
<dbReference type="PROSITE" id="PS00018">
    <property type="entry name" value="EF_HAND_1"/>
    <property type="match status" value="2"/>
</dbReference>
<feature type="region of interest" description="Disordered" evidence="4">
    <location>
        <begin position="194"/>
        <end position="225"/>
    </location>
</feature>
<evidence type="ECO:0000313" key="6">
    <source>
        <dbReference type="EnsemblMetazoa" id="Aqu2.1.23485_001"/>
    </source>
</evidence>
<dbReference type="CDD" id="cd00051">
    <property type="entry name" value="EFh"/>
    <property type="match status" value="1"/>
</dbReference>
<protein>
    <recommendedName>
        <fullName evidence="5">EF-hand domain-containing protein</fullName>
    </recommendedName>
</protein>
<proteinExistence type="predicted"/>
<dbReference type="GO" id="GO:0005509">
    <property type="term" value="F:calcium ion binding"/>
    <property type="evidence" value="ECO:0007669"/>
    <property type="project" value="InterPro"/>
</dbReference>
<keyword evidence="2" id="KW-0677">Repeat</keyword>